<evidence type="ECO:0000313" key="1">
    <source>
        <dbReference type="EMBL" id="MQL52753.1"/>
    </source>
</evidence>
<accession>A0A6N7IT65</accession>
<evidence type="ECO:0000313" key="2">
    <source>
        <dbReference type="Proteomes" id="UP000441717"/>
    </source>
</evidence>
<reference evidence="1 2" key="1">
    <citation type="submission" date="2019-10" db="EMBL/GenBank/DDBJ databases">
        <title>Comparative genomics of sulfur disproportionating microorganisms.</title>
        <authorList>
            <person name="Ward L.M."/>
            <person name="Bertran E."/>
            <person name="Johnston D."/>
        </authorList>
    </citation>
    <scope>NUCLEOTIDE SEQUENCE [LARGE SCALE GENOMIC DNA]</scope>
    <source>
        <strain evidence="1 2">DSM 14055</strain>
    </source>
</reference>
<evidence type="ECO:0008006" key="3">
    <source>
        <dbReference type="Google" id="ProtNLM"/>
    </source>
</evidence>
<proteinExistence type="predicted"/>
<sequence length="126" mass="14465">MSTKKDVLLFLTRLKIIAGTSFDLVWTEKNKAAMVRLGYTGTRDILPHIFALTVQDYVDGPCPDRDTNYPDPVWIFAPTIEQTIFYVKLKIIGNQVRCLSFHEAGKPIGRYPFRENSPTRKENDND</sequence>
<dbReference type="AlphaFoldDB" id="A0A6N7IT65"/>
<organism evidence="1 2">
    <name type="scientific">Desulfofundulus thermobenzoicus</name>
    <dbReference type="NCBI Taxonomy" id="29376"/>
    <lineage>
        <taxon>Bacteria</taxon>
        <taxon>Bacillati</taxon>
        <taxon>Bacillota</taxon>
        <taxon>Clostridia</taxon>
        <taxon>Eubacteriales</taxon>
        <taxon>Peptococcaceae</taxon>
        <taxon>Desulfofundulus</taxon>
    </lineage>
</organism>
<comment type="caution">
    <text evidence="1">The sequence shown here is derived from an EMBL/GenBank/DDBJ whole genome shotgun (WGS) entry which is preliminary data.</text>
</comment>
<keyword evidence="2" id="KW-1185">Reference proteome</keyword>
<gene>
    <name evidence="1" type="ORF">GFC01_10865</name>
</gene>
<name>A0A6N7IT65_9FIRM</name>
<dbReference type="EMBL" id="WHYR01000028">
    <property type="protein sequence ID" value="MQL52753.1"/>
    <property type="molecule type" value="Genomic_DNA"/>
</dbReference>
<dbReference type="OrthoDB" id="1799456at2"/>
<dbReference type="RefSeq" id="WP_152947184.1">
    <property type="nucleotide sequence ID" value="NZ_WHYR01000028.1"/>
</dbReference>
<protein>
    <recommendedName>
        <fullName evidence="3">Toxin</fullName>
    </recommendedName>
</protein>
<dbReference type="Proteomes" id="UP000441717">
    <property type="component" value="Unassembled WGS sequence"/>
</dbReference>